<dbReference type="Pfam" id="PF02146">
    <property type="entry name" value="SIR2"/>
    <property type="match status" value="1"/>
</dbReference>
<dbReference type="InterPro" id="IPR026591">
    <property type="entry name" value="Sirtuin_cat_small_dom_sf"/>
</dbReference>
<comment type="caution">
    <text evidence="4">Lacks conserved residue(s) required for the propagation of feature annotation.</text>
</comment>
<dbReference type="Gene3D" id="3.30.1600.10">
    <property type="entry name" value="SIR2/SIRT2 'Small Domain"/>
    <property type="match status" value="1"/>
</dbReference>
<protein>
    <submittedName>
        <fullName evidence="6">DHS-like NAD/FAD-binding domain-containing protein</fullName>
    </submittedName>
</protein>
<dbReference type="Gene3D" id="3.40.50.1220">
    <property type="entry name" value="TPP-binding domain"/>
    <property type="match status" value="1"/>
</dbReference>
<dbReference type="PANTHER" id="PTHR11085">
    <property type="entry name" value="NAD-DEPENDENT PROTEIN DEACYLASE SIRTUIN-5, MITOCHONDRIAL-RELATED"/>
    <property type="match status" value="1"/>
</dbReference>
<proteinExistence type="inferred from homology"/>
<dbReference type="GO" id="GO:0005634">
    <property type="term" value="C:nucleus"/>
    <property type="evidence" value="ECO:0007669"/>
    <property type="project" value="TreeGrafter"/>
</dbReference>
<evidence type="ECO:0000313" key="7">
    <source>
        <dbReference type="Proteomes" id="UP000800040"/>
    </source>
</evidence>
<sequence length="118" mass="12653">MSSNQTPDYSAVVSATGFLRPRASRSLDTFHDHLVTSNRILALLGAGLSASSGIPTYRAAGGVWNTHDVTQLATPSGFKDDPALVWTFELERREMAKTAEPNAAHVALASLAQKKPNF</sequence>
<dbReference type="InterPro" id="IPR026590">
    <property type="entry name" value="Ssirtuin_cat_dom"/>
</dbReference>
<feature type="domain" description="Deacetylase sirtuin-type" evidence="5">
    <location>
        <begin position="20"/>
        <end position="118"/>
    </location>
</feature>
<dbReference type="GO" id="GO:0017136">
    <property type="term" value="F:histone deacetylase activity, NAD-dependent"/>
    <property type="evidence" value="ECO:0007669"/>
    <property type="project" value="TreeGrafter"/>
</dbReference>
<evidence type="ECO:0000256" key="4">
    <source>
        <dbReference type="PROSITE-ProRule" id="PRU00236"/>
    </source>
</evidence>
<dbReference type="Proteomes" id="UP000800040">
    <property type="component" value="Unassembled WGS sequence"/>
</dbReference>
<dbReference type="PROSITE" id="PS50305">
    <property type="entry name" value="SIRTUIN"/>
    <property type="match status" value="1"/>
</dbReference>
<evidence type="ECO:0000256" key="1">
    <source>
        <dbReference type="ARBA" id="ARBA00006924"/>
    </source>
</evidence>
<name>A0A6A5KQK9_9PLEO</name>
<dbReference type="PANTHER" id="PTHR11085:SF10">
    <property type="entry name" value="NAD-DEPENDENT PROTEIN DEACYLASE SIRTUIN-5, MITOCHONDRIAL-RELATED"/>
    <property type="match status" value="1"/>
</dbReference>
<evidence type="ECO:0000259" key="5">
    <source>
        <dbReference type="PROSITE" id="PS50305"/>
    </source>
</evidence>
<dbReference type="InterPro" id="IPR050134">
    <property type="entry name" value="NAD-dep_sirtuin_deacylases"/>
</dbReference>
<reference evidence="6" key="1">
    <citation type="submission" date="2020-01" db="EMBL/GenBank/DDBJ databases">
        <authorList>
            <consortium name="DOE Joint Genome Institute"/>
            <person name="Haridas S."/>
            <person name="Albert R."/>
            <person name="Binder M."/>
            <person name="Bloem J."/>
            <person name="Labutti K."/>
            <person name="Salamov A."/>
            <person name="Andreopoulos B."/>
            <person name="Baker S.E."/>
            <person name="Barry K."/>
            <person name="Bills G."/>
            <person name="Bluhm B.H."/>
            <person name="Cannon C."/>
            <person name="Castanera R."/>
            <person name="Culley D.E."/>
            <person name="Daum C."/>
            <person name="Ezra D."/>
            <person name="Gonzalez J.B."/>
            <person name="Henrissat B."/>
            <person name="Kuo A."/>
            <person name="Liang C."/>
            <person name="Lipzen A."/>
            <person name="Lutzoni F."/>
            <person name="Magnuson J."/>
            <person name="Mondo S."/>
            <person name="Nolan M."/>
            <person name="Ohm R."/>
            <person name="Pangilinan J."/>
            <person name="Park H.-J."/>
            <person name="Ramirez L."/>
            <person name="Alfaro M."/>
            <person name="Sun H."/>
            <person name="Tritt A."/>
            <person name="Yoshinaga Y."/>
            <person name="Zwiers L.-H."/>
            <person name="Turgeon B.G."/>
            <person name="Goodwin S.B."/>
            <person name="Spatafora J.W."/>
            <person name="Crous P.W."/>
            <person name="Grigoriev I.V."/>
        </authorList>
    </citation>
    <scope>NUCLEOTIDE SEQUENCE</scope>
    <source>
        <strain evidence="6">P77</strain>
    </source>
</reference>
<dbReference type="InterPro" id="IPR003000">
    <property type="entry name" value="Sirtuin"/>
</dbReference>
<dbReference type="InterPro" id="IPR029035">
    <property type="entry name" value="DHS-like_NAD/FAD-binding_dom"/>
</dbReference>
<evidence type="ECO:0000313" key="6">
    <source>
        <dbReference type="EMBL" id="KAF1835933.1"/>
    </source>
</evidence>
<keyword evidence="3" id="KW-0520">NAD</keyword>
<dbReference type="OrthoDB" id="424302at2759"/>
<accession>A0A6A5KQK9</accession>
<keyword evidence="7" id="KW-1185">Reference proteome</keyword>
<dbReference type="AlphaFoldDB" id="A0A6A5KQK9"/>
<organism evidence="6 7">
    <name type="scientific">Decorospora gaudefroyi</name>
    <dbReference type="NCBI Taxonomy" id="184978"/>
    <lineage>
        <taxon>Eukaryota</taxon>
        <taxon>Fungi</taxon>
        <taxon>Dikarya</taxon>
        <taxon>Ascomycota</taxon>
        <taxon>Pezizomycotina</taxon>
        <taxon>Dothideomycetes</taxon>
        <taxon>Pleosporomycetidae</taxon>
        <taxon>Pleosporales</taxon>
        <taxon>Pleosporineae</taxon>
        <taxon>Pleosporaceae</taxon>
        <taxon>Decorospora</taxon>
    </lineage>
</organism>
<dbReference type="EMBL" id="ML975280">
    <property type="protein sequence ID" value="KAF1835933.1"/>
    <property type="molecule type" value="Genomic_DNA"/>
</dbReference>
<dbReference type="GO" id="GO:0070403">
    <property type="term" value="F:NAD+ binding"/>
    <property type="evidence" value="ECO:0007669"/>
    <property type="project" value="InterPro"/>
</dbReference>
<keyword evidence="2" id="KW-0808">Transferase</keyword>
<evidence type="ECO:0000256" key="2">
    <source>
        <dbReference type="ARBA" id="ARBA00022679"/>
    </source>
</evidence>
<comment type="similarity">
    <text evidence="1">Belongs to the sirtuin family. Class I subfamily.</text>
</comment>
<gene>
    <name evidence="6" type="ORF">BDW02DRAFT_567538</name>
</gene>
<dbReference type="SUPFAM" id="SSF52467">
    <property type="entry name" value="DHS-like NAD/FAD-binding domain"/>
    <property type="match status" value="1"/>
</dbReference>
<evidence type="ECO:0000256" key="3">
    <source>
        <dbReference type="ARBA" id="ARBA00023027"/>
    </source>
</evidence>